<feature type="region of interest" description="Disordered" evidence="1">
    <location>
        <begin position="141"/>
        <end position="186"/>
    </location>
</feature>
<evidence type="ECO:0000313" key="2">
    <source>
        <dbReference type="EMBL" id="CAE8654911.1"/>
    </source>
</evidence>
<dbReference type="AlphaFoldDB" id="A0A813ITN5"/>
<dbReference type="Proteomes" id="UP000626109">
    <property type="component" value="Unassembled WGS sequence"/>
</dbReference>
<feature type="non-terminal residue" evidence="2">
    <location>
        <position position="186"/>
    </location>
</feature>
<dbReference type="EMBL" id="CAJNNW010012969">
    <property type="protein sequence ID" value="CAE8654911.1"/>
    <property type="molecule type" value="Genomic_DNA"/>
</dbReference>
<gene>
    <name evidence="2" type="ORF">PGLA2088_LOCUS11284</name>
</gene>
<sequence length="186" mass="20116">VLATAISRLTKNENLKDIIRDGVLEALHDEPLKAEVRALVMEGLNDEEMRSALLRASISTVKTGIREAMRDMELKEVLAAAIRDAMEDPQLNHIIRSTLKDALADQELHRATLQGAVNALNPFRKFQLDLDAEKVPAPGRLSVSGVSSSAQSQSHSPPLHARAASSAVPAKPGGDARQVPSYEKSL</sequence>
<proteinExistence type="predicted"/>
<comment type="caution">
    <text evidence="2">The sequence shown here is derived from an EMBL/GenBank/DDBJ whole genome shotgun (WGS) entry which is preliminary data.</text>
</comment>
<evidence type="ECO:0000256" key="1">
    <source>
        <dbReference type="SAM" id="MobiDB-lite"/>
    </source>
</evidence>
<protein>
    <submittedName>
        <fullName evidence="2">Uncharacterized protein</fullName>
    </submittedName>
</protein>
<evidence type="ECO:0000313" key="3">
    <source>
        <dbReference type="Proteomes" id="UP000626109"/>
    </source>
</evidence>
<feature type="compositionally biased region" description="Low complexity" evidence="1">
    <location>
        <begin position="141"/>
        <end position="160"/>
    </location>
</feature>
<organism evidence="2 3">
    <name type="scientific">Polarella glacialis</name>
    <name type="common">Dinoflagellate</name>
    <dbReference type="NCBI Taxonomy" id="89957"/>
    <lineage>
        <taxon>Eukaryota</taxon>
        <taxon>Sar</taxon>
        <taxon>Alveolata</taxon>
        <taxon>Dinophyceae</taxon>
        <taxon>Suessiales</taxon>
        <taxon>Suessiaceae</taxon>
        <taxon>Polarella</taxon>
    </lineage>
</organism>
<name>A0A813ITN5_POLGL</name>
<accession>A0A813ITN5</accession>
<reference evidence="2" key="1">
    <citation type="submission" date="2021-02" db="EMBL/GenBank/DDBJ databases">
        <authorList>
            <person name="Dougan E. K."/>
            <person name="Rhodes N."/>
            <person name="Thang M."/>
            <person name="Chan C."/>
        </authorList>
    </citation>
    <scope>NUCLEOTIDE SEQUENCE</scope>
</reference>